<evidence type="ECO:0000313" key="2">
    <source>
        <dbReference type="Proteomes" id="UP001482620"/>
    </source>
</evidence>
<gene>
    <name evidence="1" type="ORF">ILYODFUR_038198</name>
</gene>
<protein>
    <submittedName>
        <fullName evidence="1">Uncharacterized protein</fullName>
    </submittedName>
</protein>
<comment type="caution">
    <text evidence="1">The sequence shown here is derived from an EMBL/GenBank/DDBJ whole genome shotgun (WGS) entry which is preliminary data.</text>
</comment>
<evidence type="ECO:0000313" key="1">
    <source>
        <dbReference type="EMBL" id="MEQ2231309.1"/>
    </source>
</evidence>
<proteinExistence type="predicted"/>
<dbReference type="EMBL" id="JAHRIQ010032374">
    <property type="protein sequence ID" value="MEQ2231309.1"/>
    <property type="molecule type" value="Genomic_DNA"/>
</dbReference>
<sequence length="101" mass="11546">MVIYLLEVQPVQSNQSTKPLGASVFTLCYLKNKKKPPVMSEILKFSPASICTSIINSMCNPWKQHIKIHACCVLFMSTSFRSFSNHLFPHLDISCDQRRQL</sequence>
<reference evidence="1 2" key="1">
    <citation type="submission" date="2021-06" db="EMBL/GenBank/DDBJ databases">
        <authorList>
            <person name="Palmer J.M."/>
        </authorList>
    </citation>
    <scope>NUCLEOTIDE SEQUENCE [LARGE SCALE GENOMIC DNA]</scope>
    <source>
        <strain evidence="2">if_2019</strain>
        <tissue evidence="1">Muscle</tissue>
    </source>
</reference>
<name>A0ABV0TET4_9TELE</name>
<organism evidence="1 2">
    <name type="scientific">Ilyodon furcidens</name>
    <name type="common">goldbreast splitfin</name>
    <dbReference type="NCBI Taxonomy" id="33524"/>
    <lineage>
        <taxon>Eukaryota</taxon>
        <taxon>Metazoa</taxon>
        <taxon>Chordata</taxon>
        <taxon>Craniata</taxon>
        <taxon>Vertebrata</taxon>
        <taxon>Euteleostomi</taxon>
        <taxon>Actinopterygii</taxon>
        <taxon>Neopterygii</taxon>
        <taxon>Teleostei</taxon>
        <taxon>Neoteleostei</taxon>
        <taxon>Acanthomorphata</taxon>
        <taxon>Ovalentaria</taxon>
        <taxon>Atherinomorphae</taxon>
        <taxon>Cyprinodontiformes</taxon>
        <taxon>Goodeidae</taxon>
        <taxon>Ilyodon</taxon>
    </lineage>
</organism>
<dbReference type="Proteomes" id="UP001482620">
    <property type="component" value="Unassembled WGS sequence"/>
</dbReference>
<keyword evidence="2" id="KW-1185">Reference proteome</keyword>
<accession>A0ABV0TET4</accession>